<dbReference type="EMBL" id="JARGDH010000004">
    <property type="protein sequence ID" value="KAL0271735.1"/>
    <property type="molecule type" value="Genomic_DNA"/>
</dbReference>
<evidence type="ECO:0000256" key="7">
    <source>
        <dbReference type="ARBA" id="ARBA00023121"/>
    </source>
</evidence>
<dbReference type="InterPro" id="IPR009454">
    <property type="entry name" value="Lipid_transpt_open_b-sht"/>
</dbReference>
<dbReference type="SUPFAM" id="SSF48431">
    <property type="entry name" value="Lipovitellin-phosvitin complex, superhelical domain"/>
    <property type="match status" value="1"/>
</dbReference>
<evidence type="ECO:0000259" key="11">
    <source>
        <dbReference type="PROSITE" id="PS51211"/>
    </source>
</evidence>
<dbReference type="InterPro" id="IPR050733">
    <property type="entry name" value="Vitellogenin/Apolipophorin"/>
</dbReference>
<keyword evidence="7" id="KW-0446">Lipid-binding</keyword>
<dbReference type="GO" id="GO:0008289">
    <property type="term" value="F:lipid binding"/>
    <property type="evidence" value="ECO:0007669"/>
    <property type="project" value="UniProtKB-KW"/>
</dbReference>
<evidence type="ECO:0000256" key="1">
    <source>
        <dbReference type="ARBA" id="ARBA00004613"/>
    </source>
</evidence>
<dbReference type="Pfam" id="PF01347">
    <property type="entry name" value="Vitellogenin_N"/>
    <property type="match status" value="1"/>
</dbReference>
<comment type="caution">
    <text evidence="10">Lacks conserved residue(s) required for the propagation of feature annotation.</text>
</comment>
<feature type="domain" description="Vitellogenin" evidence="11">
    <location>
        <begin position="47"/>
        <end position="671"/>
    </location>
</feature>
<accession>A0AAW2HQL7</accession>
<dbReference type="Gene3D" id="2.30.230.10">
    <property type="entry name" value="Lipovitellin, beta-sheet shell regions, chain A"/>
    <property type="match status" value="1"/>
</dbReference>
<comment type="subcellular location">
    <subcellularLocation>
        <location evidence="1">Secreted</location>
    </subcellularLocation>
</comment>
<proteinExistence type="predicted"/>
<evidence type="ECO:0000256" key="10">
    <source>
        <dbReference type="PROSITE-ProRule" id="PRU00557"/>
    </source>
</evidence>
<dbReference type="SMART" id="SM01169">
    <property type="entry name" value="DUF1943"/>
    <property type="match status" value="1"/>
</dbReference>
<evidence type="ECO:0000256" key="9">
    <source>
        <dbReference type="ARBA" id="ARBA00023180"/>
    </source>
</evidence>
<organism evidence="12">
    <name type="scientific">Menopon gallinae</name>
    <name type="common">poultry shaft louse</name>
    <dbReference type="NCBI Taxonomy" id="328185"/>
    <lineage>
        <taxon>Eukaryota</taxon>
        <taxon>Metazoa</taxon>
        <taxon>Ecdysozoa</taxon>
        <taxon>Arthropoda</taxon>
        <taxon>Hexapoda</taxon>
        <taxon>Insecta</taxon>
        <taxon>Pterygota</taxon>
        <taxon>Neoptera</taxon>
        <taxon>Paraneoptera</taxon>
        <taxon>Psocodea</taxon>
        <taxon>Troctomorpha</taxon>
        <taxon>Phthiraptera</taxon>
        <taxon>Amblycera</taxon>
        <taxon>Menoponidae</taxon>
        <taxon>Menopon</taxon>
    </lineage>
</organism>
<keyword evidence="4" id="KW-0732">Signal</keyword>
<dbReference type="Pfam" id="PF06448">
    <property type="entry name" value="DUF1081"/>
    <property type="match status" value="1"/>
</dbReference>
<keyword evidence="3" id="KW-0964">Secreted</keyword>
<dbReference type="Gene3D" id="2.20.80.10">
    <property type="entry name" value="Lipovitellin-phosvitin complex, chain A, domain 4"/>
    <property type="match status" value="1"/>
</dbReference>
<dbReference type="InterPro" id="IPR015255">
    <property type="entry name" value="Vitellinogen_open_b-sht"/>
</dbReference>
<dbReference type="GO" id="GO:0005319">
    <property type="term" value="F:lipid transporter activity"/>
    <property type="evidence" value="ECO:0007669"/>
    <property type="project" value="InterPro"/>
</dbReference>
<dbReference type="FunFam" id="2.20.50.20:FF:000007">
    <property type="entry name" value="von Willebrand factor type D domaincontaining protein"/>
    <property type="match status" value="1"/>
</dbReference>
<dbReference type="Gene3D" id="2.20.50.20">
    <property type="entry name" value="Lipovitellin. Chain A, domain 3"/>
    <property type="match status" value="1"/>
</dbReference>
<evidence type="ECO:0000256" key="4">
    <source>
        <dbReference type="ARBA" id="ARBA00022729"/>
    </source>
</evidence>
<sequence length="3500" mass="399107">MESNRKLFGAFWIIFFFTFFKSIYSSRLRNPTLCGSLTCDASKKFNYSLNTQYVYSYDVDVSTLFQGTSENKSTLHVKAQANLNFIAPCQGVLRLSNILLTDGYDGDEDADGAPLPKADQFAEAISKKELRFSFRDGAIEELCPDKEESVWVLNFKRGVLSAFHNTMKRFDIDDENKEVDVNGECRTKYQLRGANRTQLVISKSKNLNVCLKRFQYHTITQSTPYNFGSDFKTIPLVKSSHDCEFTIDHKIYNTIRCREIHTFRPFAKNGTGAQTITRQTLVLVSEIPVNSTELETIEKRTGLLFDHNATPKPTSGELKAARDLIKMLCRLNVNDVKIAYPNTFSRLIQATRQLSLVALTQIYNRAGSLCSTGRKHMMDALPYLGSNAAVTIMKDAIMGNRVPESTVHEWLFAMSLIPKPNEETLELILPLIYHPKAQNDSQYLLSVSTLFHSYCREHPDCLKDHVVHKFSNYLEKEIDSGCSQTHQKRHVQDKLITILKSLGNTGFHSRTLLVKLNKCVENEELGMDIRVAAIQSYRRMPCSFGRSYLLDIFRNSTFDTEVRIASYIEVMRCPNYFIINTIRAVLEEEEVNQVGSYVWSHLLNLLKSSMPTKVEIQSLITDKHLGEKFNLDRRKFSRNYDYSVFFDQYNVGGNIESNIIFSPKSYIPRSGSLNMTVDLFGESVNIFELSTRHEGFEHLLEFVFGPKGPFSASEVNKRMEKVRLTRSIDSADDNDSVIRQAENMPNVINSNFKMPKFTFGLKMFGNEFLYKSIIGHSEFSTLLDKANPETRIKQLLSGREFKFEKAGLFFDADYAVPTGVGFPVMLTALGTGAVHLSMVGNVRSLELLSLDVEGKFRPSAAIDVTGQMSVDAYHASTGIKLKTSLYSSTAIEGQVKVNGAMSAKVSFKLPQEKVEIITAQSELVVMKGEKEEPQAGITENRISDKTCSWPALDQALGLKLCLDFAFPNASHILKGTPLPKNSSVPERPRVWPSLVLSGPGRFALALYKADPTANEYVLQYDWHQQQNISTISLKFDTPNSRLHRELSAQLILDKVHRNLTILLRGTNNTFEAHGKYKYTPTEKYLDVSLDVNGQKKFIAQIGLRRKDVNNGFVYQPKLYVAVNGERIVELSGVVRVVEKNEINHCSIDLEFKTKKVSMELSGYVRRGVTSFSSNLTLSYQFSTKEYVVLATKLVNKSSQNLIHFLGDLSVRTTAYKHLNFESSLNFQRAQGHAECKIEVTTEPNFKDDAHKFTIKLVFSLGKSHDRTKLHTYIEITKPSKEIDIKFEFKTDISHNGLDDKSTSKLLLRHATGREILTTLDLSFPRSDVLRLDMNLNVTITFSSFVPMIFTLKIDEKKHHEYDIEAAGTWFSGHNMTAKGYYTDKSEGVVSNHNLKLFMTSPSFSEISVAGRLLMDDTQFKLDVQADQENDKYALVLKRAVNSPKEMELYGEIRYKSSLYSVGTIINLMKKRQVLIELHLDHHRDIHIALSSVNTANHKEGGVEIKWDANRDPSQKFEAVARFLHPRALNYSADFAIHYPGRNINGMVLFAIFGTNFDSGFRLEWSPADIIDVKLGAVYQNLHGKSLKVTSQLLTPFPGWKRTSFIGGVLRQDNLLRMNGSVWWQDNQTVSLDIYGDYAFKYEKKEIPSDDDYSDFGMFLYADIPELWIEFNASLVSTVPEVKPMSAAFFHKQNHNKFDTVVHLKVSAPERGPLSLLQRTSHFQGQMNNETVLVRFDSSWELDQSPNSTDVVGTIHLVSPYQGFERGKLVGRLHFTTDYDIQGMAELDLDRRKYTASINGYVRTIRENMLVIEMDTPIANYSRISGRLGYSESKRYLTCLWESPSNSIGFEILLDFKSTSDFDLLFLVATPLDFFSKLLLHGKLKAQMADFRIGFNNLLLGFEGFWRYENIFDLDYKYTLYTPLDGFKENGLVARIIYNKNVDVELRLKVADVKIGALVLCGRKSRTLIADDEDLLKWEGKVELDTYFYPTIKGDLDIDETENVYTIDGNLMLPNGTIKLYDLLNFEDVFTITNDLHINTTFSSLAEIKSEFKWLIYLGESYFVAFDVDALTNSVRKKGKIMVNYTVEAPESDPYLEEEVPVTGPVTRRIEVNLITPWEAFQLFVAKGMLECDESLYKGKLALRTERSTFSGSANIETEEEYLDANVGLEMTTPTFSVPALKLLAKKDFAAAEKSVDITLFFLPPLSKTYHLEGRWQFNLPHLLKIRGKVHTPIEYVKQIEVFTFMHQQPDEKQISIDTRFSYFPNIDVKFSGLKADKSLSFEADTPFEGFRKVSFNGTVVKGVNIEYVLAGKLIADKKLYNVGGVFDNVQYPLSMRVELIPPSEGLRTAHVEILVKRTDTGHELSSHIRHGHQRIDCGGTFDAKPNSYYRVTASITTNHPDFDRLQLSGTLARKENGRVTLHANGITPWTGSDNIQATVSYLKLEKNGNMKGNFTVPNVSGSAECDYTWLFMEHMAFKLKGDYHSIDDSGLLTAEAFYRNPDKSLKYLSLGVDTNVNRSWSCGANATLLLPVVDDVKVAMSLKLPPPMADVHSLVGKLRYANKFAYIAHTLQYTNEVGRAIYGTSGEISNNGSEVQGNLKWEWGNRPNSKSITNAVLYLRNNRSMDFQYNLHTPYYSEDTIFAKVSSVKQDDHYDIKCELYKPKSNKLSAGSVQFSTIYNVNGTINTTTPFQQIPYGATNFKIISRQGGRFRRFVEVLWPNNSAFFDSDYTDEYTNEDVGLVRRLNGKLLVEVPLTTRHVGDVRYGYESKPLEANGYCLADYNKKRMLDGKYKCISTVRAGFDEDVVDMSLENTYFPFGVHYTHQFEYSGGNEGTNLPTIDRKFGEVFHLTNQSSFGLKGNLEVKTTHTGKDIKLKAIHANRTVQIETNYNFLDHRFEHSSWVSLDPNVWTSYELLITNKTTVYWDEEHASLNISYPKRNFTINGFFRSDKKRYEGEITLDWDGPEHPKSIGTSLDWRRVSKKPDQQLLTVCLKHPSFEKDVTFNGTYIRHGSKSFMAKLEATYSPQIQKKFVIESKIQDLSASDSVKYKVDVLAQHPATKLDLLAVAEYFAGNGIYRASSDAKYRRSFLGLQHGTFDGRINANDKEVDFRKSLQKEESYFWAKYFNDEPCCSRLNGSIAKTDTVNYTGDFFIDVVDKVLEISINMTPDATEQFRAAGSIPDSRNAMLNVWRAYEGEIITDIASFLRFNHSRLIISRIQWRPTLQKEVTTGIEQIFTAMLRHFDETVDYWKVYTRSEIKDAIHDIWQNAKPDVQQFLNDLEELKTLEQDFEEFKQFLNESYENNDFYVKDITGAAVTLLDELALKGHIQSLPDIINEIWQIMGNSGGAIRESILWIVETIKTSYLKAVEFIKGLWRGDSAEKITALFENLLQKYDKWVKDLQVTVVRHIEQLWNNFLSMLGQYWDTLVKTIEPTFIQFIHYAETVLWQASNEIIRFSVRKKSRIGRIHLLREVEQFHSGPGQVLQRREGEQHNQQRQEIF</sequence>
<dbReference type="PANTHER" id="PTHR23345">
    <property type="entry name" value="VITELLOGENIN-RELATED"/>
    <property type="match status" value="1"/>
</dbReference>
<dbReference type="PANTHER" id="PTHR23345:SF15">
    <property type="entry name" value="VITELLOGENIN 1-RELATED"/>
    <property type="match status" value="1"/>
</dbReference>
<protein>
    <recommendedName>
        <fullName evidence="11">Vitellogenin domain-containing protein</fullName>
    </recommendedName>
</protein>
<dbReference type="Gene3D" id="1.25.10.20">
    <property type="entry name" value="Vitellinogen, superhelical"/>
    <property type="match status" value="1"/>
</dbReference>
<dbReference type="InterPro" id="IPR015816">
    <property type="entry name" value="Vitellinogen_b-sht_N"/>
</dbReference>
<dbReference type="SMART" id="SM00638">
    <property type="entry name" value="LPD_N"/>
    <property type="match status" value="1"/>
</dbReference>
<keyword evidence="6" id="KW-0445">Lipid transport</keyword>
<keyword evidence="2" id="KW-0813">Transport</keyword>
<dbReference type="GO" id="GO:0005576">
    <property type="term" value="C:extracellular region"/>
    <property type="evidence" value="ECO:0007669"/>
    <property type="project" value="UniProtKB-SubCell"/>
</dbReference>
<evidence type="ECO:0000256" key="2">
    <source>
        <dbReference type="ARBA" id="ARBA00022448"/>
    </source>
</evidence>
<dbReference type="PROSITE" id="PS51211">
    <property type="entry name" value="VITELLOGENIN"/>
    <property type="match status" value="1"/>
</dbReference>
<evidence type="ECO:0000256" key="3">
    <source>
        <dbReference type="ARBA" id="ARBA00022525"/>
    </source>
</evidence>
<reference evidence="12" key="1">
    <citation type="journal article" date="2024" name="Gigascience">
        <title>Chromosome-level genome of the poultry shaft louse Menopon gallinae provides insight into the host-switching and adaptive evolution of parasitic lice.</title>
        <authorList>
            <person name="Xu Y."/>
            <person name="Ma L."/>
            <person name="Liu S."/>
            <person name="Liang Y."/>
            <person name="Liu Q."/>
            <person name="He Z."/>
            <person name="Tian L."/>
            <person name="Duan Y."/>
            <person name="Cai W."/>
            <person name="Li H."/>
            <person name="Song F."/>
        </authorList>
    </citation>
    <scope>NUCLEOTIDE SEQUENCE</scope>
    <source>
        <strain evidence="12">Cailab_2023a</strain>
    </source>
</reference>
<evidence type="ECO:0000313" key="12">
    <source>
        <dbReference type="EMBL" id="KAL0271735.1"/>
    </source>
</evidence>
<dbReference type="InterPro" id="IPR015819">
    <property type="entry name" value="Lipid_transp_b-sht_shell"/>
</dbReference>
<keyword evidence="5" id="KW-0758">Storage protein</keyword>
<comment type="caution">
    <text evidence="12">The sequence shown here is derived from an EMBL/GenBank/DDBJ whole genome shotgun (WGS) entry which is preliminary data.</text>
</comment>
<evidence type="ECO:0000256" key="6">
    <source>
        <dbReference type="ARBA" id="ARBA00023055"/>
    </source>
</evidence>
<gene>
    <name evidence="12" type="ORF">PYX00_008731</name>
</gene>
<dbReference type="InterPro" id="IPR001747">
    <property type="entry name" value="Vitellogenin_N"/>
</dbReference>
<name>A0AAW2HQL7_9NEOP</name>
<dbReference type="SUPFAM" id="SSF56968">
    <property type="entry name" value="Lipovitellin-phosvitin complex, beta-sheet shell regions"/>
    <property type="match status" value="2"/>
</dbReference>
<evidence type="ECO:0000256" key="8">
    <source>
        <dbReference type="ARBA" id="ARBA00023157"/>
    </source>
</evidence>
<dbReference type="InterPro" id="IPR011030">
    <property type="entry name" value="Lipovitellin_superhlx_dom"/>
</dbReference>
<dbReference type="InterPro" id="IPR015817">
    <property type="entry name" value="Vitellinogen_open_b-sht_sub1"/>
</dbReference>
<dbReference type="Pfam" id="PF09172">
    <property type="entry name" value="Vit_open_b-sht"/>
    <property type="match status" value="1"/>
</dbReference>
<keyword evidence="8" id="KW-1015">Disulfide bond</keyword>
<dbReference type="GO" id="GO:0045735">
    <property type="term" value="F:nutrient reservoir activity"/>
    <property type="evidence" value="ECO:0007669"/>
    <property type="project" value="UniProtKB-KW"/>
</dbReference>
<evidence type="ECO:0000256" key="5">
    <source>
        <dbReference type="ARBA" id="ARBA00022761"/>
    </source>
</evidence>
<keyword evidence="9" id="KW-0325">Glycoprotein</keyword>